<organism evidence="1">
    <name type="scientific">Thorea hispida</name>
    <dbReference type="NCBI Taxonomy" id="202687"/>
    <lineage>
        <taxon>Eukaryota</taxon>
        <taxon>Rhodophyta</taxon>
        <taxon>Florideophyceae</taxon>
        <taxon>Nemaliophycidae</taxon>
        <taxon>Thoreales</taxon>
        <taxon>Thoreaceae</taxon>
        <taxon>Thorea</taxon>
    </lineage>
</organism>
<dbReference type="AlphaFoldDB" id="A0A1C9CAI6"/>
<evidence type="ECO:0000313" key="1">
    <source>
        <dbReference type="EMBL" id="AOM65379.1"/>
    </source>
</evidence>
<dbReference type="RefSeq" id="YP_009296444.1">
    <property type="nucleotide sequence ID" value="NC_031171.1"/>
</dbReference>
<dbReference type="Gene3D" id="3.40.1410.10">
    <property type="entry name" value="Chorismate lyase-like"/>
    <property type="match status" value="1"/>
</dbReference>
<sequence length="186" mass="21986">MHINSIFVKIWNINIHTQKIYENLNIPKSIPKKFLFFLLSDGSCSRNLAALQGINTHIKLYNQEILFTCPDSFVSISYNNYLHRKVWLTNNKINKLAFAESYWKLYHDPYNILYQNNHEPVGKIFITSEKDIHRNLQNIYCGYSALLNKELHNSNLLWGRSYNIVLNNKVTIFMHEIFSSFLLNNL</sequence>
<dbReference type="InterPro" id="IPR028978">
    <property type="entry name" value="Chorismate_lyase_/UTRA_dom_sf"/>
</dbReference>
<accession>A0A1C9CAI6</accession>
<evidence type="ECO:0008006" key="3">
    <source>
        <dbReference type="Google" id="ProtNLM"/>
    </source>
</evidence>
<keyword evidence="1" id="KW-0934">Plastid</keyword>
<dbReference type="SUPFAM" id="SSF64288">
    <property type="entry name" value="Chorismate lyase-like"/>
    <property type="match status" value="1"/>
</dbReference>
<evidence type="ECO:0000313" key="2">
    <source>
        <dbReference type="EMBL" id="ARX95941.1"/>
    </source>
</evidence>
<dbReference type="Pfam" id="PF01947">
    <property type="entry name" value="Rv2949c-like"/>
    <property type="match status" value="1"/>
</dbReference>
<protein>
    <recommendedName>
        <fullName evidence="3">Chorismate lyase</fullName>
    </recommendedName>
</protein>
<dbReference type="EMBL" id="KY083065">
    <property type="protein sequence ID" value="ARX95941.1"/>
    <property type="molecule type" value="Genomic_DNA"/>
</dbReference>
<name>A0A1C9CAI6_9FLOR</name>
<dbReference type="InterPro" id="IPR002800">
    <property type="entry name" value="Rv2949c-like"/>
</dbReference>
<reference evidence="2" key="1">
    <citation type="submission" date="2016-11" db="EMBL/GenBank/DDBJ databases">
        <title>Complete Chloroplast Genome of Thorea hispida.</title>
        <authorList>
            <person name="Nan F."/>
            <person name="Xie S."/>
        </authorList>
    </citation>
    <scope>NUCLEOTIDE SEQUENCE</scope>
</reference>
<dbReference type="EMBL" id="KX284714">
    <property type="protein sequence ID" value="AOM65379.1"/>
    <property type="molecule type" value="Genomic_DNA"/>
</dbReference>
<dbReference type="GeneID" id="29072784"/>
<proteinExistence type="predicted"/>
<keyword evidence="2" id="KW-0150">Chloroplast</keyword>
<reference evidence="1" key="2">
    <citation type="journal article" date="2018" name="PLoS ONE">
        <title>Plastid genome analysis of three Nemaliophycidae red algal species suggests environmental adaptation for iron limited habitats.</title>
        <authorList>
            <person name="Cho C.H."/>
            <person name="Choi J.W."/>
            <person name="Lam D.W."/>
            <person name="Kim K.M."/>
            <person name="Yoon H.S."/>
        </authorList>
    </citation>
    <scope>NUCLEOTIDE SEQUENCE</scope>
</reference>
<gene>
    <name evidence="1" type="primary">ycf21</name>
    <name evidence="1" type="ORF">Thor_087</name>
</gene>
<geneLocation type="plastid" evidence="1"/>